<dbReference type="GO" id="GO:0003677">
    <property type="term" value="F:DNA binding"/>
    <property type="evidence" value="ECO:0007669"/>
    <property type="project" value="UniProtKB-UniRule"/>
</dbReference>
<name>A0A9X2NM61_9PSEU</name>
<evidence type="ECO:0000256" key="2">
    <source>
        <dbReference type="ARBA" id="ARBA00023015"/>
    </source>
</evidence>
<dbReference type="CDD" id="cd15831">
    <property type="entry name" value="BTAD"/>
    <property type="match status" value="1"/>
</dbReference>
<keyword evidence="7" id="KW-0175">Coiled coil</keyword>
<keyword evidence="2" id="KW-0805">Transcription regulation</keyword>
<reference evidence="9" key="1">
    <citation type="submission" date="2022-06" db="EMBL/GenBank/DDBJ databases">
        <title>Amycolatopsis iheyaensis sp. nov., a new species of the genus Amycolatopsis isolated from soil in Iheya island, Japan.</title>
        <authorList>
            <person name="Ngamcharungchit C."/>
            <person name="Kanto H."/>
            <person name="Take A."/>
            <person name="Intra B."/>
            <person name="Matsumoto A."/>
            <person name="Panbangred W."/>
            <person name="Inahashi Y."/>
        </authorList>
    </citation>
    <scope>NUCLEOTIDE SEQUENCE</scope>
    <source>
        <strain evidence="9">OK19-0408</strain>
    </source>
</reference>
<dbReference type="EMBL" id="JAMXQV010000030">
    <property type="protein sequence ID" value="MCR6489139.1"/>
    <property type="molecule type" value="Genomic_DNA"/>
</dbReference>
<dbReference type="SMART" id="SM01043">
    <property type="entry name" value="BTAD"/>
    <property type="match status" value="1"/>
</dbReference>
<dbReference type="InterPro" id="IPR005158">
    <property type="entry name" value="BTAD"/>
</dbReference>
<evidence type="ECO:0000256" key="3">
    <source>
        <dbReference type="ARBA" id="ARBA00023125"/>
    </source>
</evidence>
<comment type="similarity">
    <text evidence="1">Belongs to the AfsR/DnrI/RedD regulatory family.</text>
</comment>
<organism evidence="9 10">
    <name type="scientific">Amycolatopsis iheyensis</name>
    <dbReference type="NCBI Taxonomy" id="2945988"/>
    <lineage>
        <taxon>Bacteria</taxon>
        <taxon>Bacillati</taxon>
        <taxon>Actinomycetota</taxon>
        <taxon>Actinomycetes</taxon>
        <taxon>Pseudonocardiales</taxon>
        <taxon>Pseudonocardiaceae</taxon>
        <taxon>Amycolatopsis</taxon>
    </lineage>
</organism>
<dbReference type="PRINTS" id="PR00364">
    <property type="entry name" value="DISEASERSIST"/>
</dbReference>
<dbReference type="Pfam" id="PF03704">
    <property type="entry name" value="BTAD"/>
    <property type="match status" value="1"/>
</dbReference>
<dbReference type="GO" id="GO:0043531">
    <property type="term" value="F:ADP binding"/>
    <property type="evidence" value="ECO:0007669"/>
    <property type="project" value="InterPro"/>
</dbReference>
<proteinExistence type="inferred from homology"/>
<dbReference type="Pfam" id="PF00486">
    <property type="entry name" value="Trans_reg_C"/>
    <property type="match status" value="1"/>
</dbReference>
<dbReference type="SUPFAM" id="SSF52540">
    <property type="entry name" value="P-loop containing nucleoside triphosphate hydrolases"/>
    <property type="match status" value="1"/>
</dbReference>
<keyword evidence="4" id="KW-0804">Transcription</keyword>
<dbReference type="SUPFAM" id="SSF46894">
    <property type="entry name" value="C-terminal effector domain of the bipartite response regulators"/>
    <property type="match status" value="1"/>
</dbReference>
<dbReference type="Proteomes" id="UP001144096">
    <property type="component" value="Unassembled WGS sequence"/>
</dbReference>
<feature type="repeat" description="TPR" evidence="5">
    <location>
        <begin position="851"/>
        <end position="884"/>
    </location>
</feature>
<dbReference type="InterPro" id="IPR036388">
    <property type="entry name" value="WH-like_DNA-bd_sf"/>
</dbReference>
<accession>A0A9X2NM61</accession>
<keyword evidence="10" id="KW-1185">Reference proteome</keyword>
<dbReference type="PANTHER" id="PTHR35807">
    <property type="entry name" value="TRANSCRIPTIONAL REGULATOR REDD-RELATED"/>
    <property type="match status" value="1"/>
</dbReference>
<sequence>MLCVLGEVTVRDEAVDLGPARQRCLLAALAVEGGRVVAADRLVERVWGAQPPRRGRATLYSYLSRLRQALAGAEGLAILHRSGGYLLTGPVDLHRFRELTATARAAGDPEQAARALTEALALWRGEALTGLDGEWAEAERERLGQERLAAERDLADARLALGHGDRLVAELAAQAANHPLDERVAGQYMTALHQAGRTADALAHYRLVHTRLAEELGTDPGAPLRQVHNRLLAESAEPGPGTRTARQLPAAPRPFVGRSADLARLDAALDAGGTVVISAIAGAGGIGKTWLALHWAHRHAARFPDGQFFVDLRGFSPDSAPMDPAAAMRGFLDALGVEPHRIPLDPHAQAALFRGLVAGKRMLLVLDNAADTRQVTPLLPGSATCTVLVTSRFRLTGLVTGHAARHLPLDVLSGAEARALLTDRLGAARTRAEESAVERLIALCGGFPLALSIVAAHAHTRPHRSLAALADELAELGLGALADDDPTASLPAVLSWSHHALTPAQASAFALLGVAPGPDIGLAAAAALVGEPAAETRRLLLGLEQASLLAQDARGRYRMHDLIRRYAADTASRLPEGAVAAARNRVVGCYLHTAFAANRLENPHRAPIVLAPLPAGVTAEVLPDERAALAWFDAEHPCLLAALDVAGAAAWDLAWTLETFHRRRGHFRDRLAAWRTGLAAAEHRLDPAALILTHRLLGRAHADLGRHDEGIEHLHRALALAEAHADAANQTHTHRTLAAAWVAGGEPRKGYDHAVQALRIARTLANPVWEAGALNAVGWYAAQLGEHDHARENCEAALTLFRAHEDAEGQATTLDSLGFIADRTGRHEEAVSRYRDALTLLRAIGSLYEVAGTLDRIGSAYAALTRHRQAREAWEEALELYRRQGRDEEERRVRRQLDALPSTRD</sequence>
<dbReference type="SUPFAM" id="SSF48452">
    <property type="entry name" value="TPR-like"/>
    <property type="match status" value="2"/>
</dbReference>
<dbReference type="Gene3D" id="1.25.40.10">
    <property type="entry name" value="Tetratricopeptide repeat domain"/>
    <property type="match status" value="3"/>
</dbReference>
<dbReference type="Gene3D" id="1.10.10.10">
    <property type="entry name" value="Winged helix-like DNA-binding domain superfamily/Winged helix DNA-binding domain"/>
    <property type="match status" value="1"/>
</dbReference>
<feature type="domain" description="OmpR/PhoB-type" evidence="8">
    <location>
        <begin position="1"/>
        <end position="89"/>
    </location>
</feature>
<dbReference type="InterPro" id="IPR051677">
    <property type="entry name" value="AfsR-DnrI-RedD_regulator"/>
</dbReference>
<evidence type="ECO:0000256" key="4">
    <source>
        <dbReference type="ARBA" id="ARBA00023163"/>
    </source>
</evidence>
<evidence type="ECO:0000256" key="7">
    <source>
        <dbReference type="SAM" id="Coils"/>
    </source>
</evidence>
<dbReference type="Gene3D" id="3.40.50.300">
    <property type="entry name" value="P-loop containing nucleotide triphosphate hydrolases"/>
    <property type="match status" value="1"/>
</dbReference>
<feature type="coiled-coil region" evidence="7">
    <location>
        <begin position="864"/>
        <end position="891"/>
    </location>
</feature>
<protein>
    <submittedName>
        <fullName evidence="9">Tetratricopeptide repeat protein</fullName>
    </submittedName>
</protein>
<dbReference type="InterPro" id="IPR011990">
    <property type="entry name" value="TPR-like_helical_dom_sf"/>
</dbReference>
<keyword evidence="5" id="KW-0802">TPR repeat</keyword>
<feature type="repeat" description="TPR" evidence="5">
    <location>
        <begin position="691"/>
        <end position="724"/>
    </location>
</feature>
<dbReference type="GO" id="GO:0006355">
    <property type="term" value="P:regulation of DNA-templated transcription"/>
    <property type="evidence" value="ECO:0007669"/>
    <property type="project" value="InterPro"/>
</dbReference>
<feature type="DNA-binding region" description="OmpR/PhoB-type" evidence="6">
    <location>
        <begin position="1"/>
        <end position="89"/>
    </location>
</feature>
<gene>
    <name evidence="9" type="ORF">M8542_40575</name>
</gene>
<dbReference type="AlphaFoldDB" id="A0A9X2NM61"/>
<dbReference type="InterPro" id="IPR027417">
    <property type="entry name" value="P-loop_NTPase"/>
</dbReference>
<dbReference type="PROSITE" id="PS51755">
    <property type="entry name" value="OMPR_PHOB"/>
    <property type="match status" value="1"/>
</dbReference>
<evidence type="ECO:0000313" key="9">
    <source>
        <dbReference type="EMBL" id="MCR6489139.1"/>
    </source>
</evidence>
<dbReference type="SMART" id="SM00862">
    <property type="entry name" value="Trans_reg_C"/>
    <property type="match status" value="1"/>
</dbReference>
<evidence type="ECO:0000256" key="6">
    <source>
        <dbReference type="PROSITE-ProRule" id="PRU01091"/>
    </source>
</evidence>
<evidence type="ECO:0000256" key="1">
    <source>
        <dbReference type="ARBA" id="ARBA00005820"/>
    </source>
</evidence>
<dbReference type="SMART" id="SM00028">
    <property type="entry name" value="TPR"/>
    <property type="match status" value="5"/>
</dbReference>
<evidence type="ECO:0000256" key="5">
    <source>
        <dbReference type="PROSITE-ProRule" id="PRU00339"/>
    </source>
</evidence>
<comment type="caution">
    <text evidence="9">The sequence shown here is derived from an EMBL/GenBank/DDBJ whole genome shotgun (WGS) entry which is preliminary data.</text>
</comment>
<dbReference type="PROSITE" id="PS50005">
    <property type="entry name" value="TPR"/>
    <property type="match status" value="2"/>
</dbReference>
<evidence type="ECO:0000313" key="10">
    <source>
        <dbReference type="Proteomes" id="UP001144096"/>
    </source>
</evidence>
<dbReference type="InterPro" id="IPR016032">
    <property type="entry name" value="Sig_transdc_resp-reg_C-effctor"/>
</dbReference>
<keyword evidence="3 6" id="KW-0238">DNA-binding</keyword>
<dbReference type="Pfam" id="PF13424">
    <property type="entry name" value="TPR_12"/>
    <property type="match status" value="1"/>
</dbReference>
<dbReference type="GO" id="GO:0000160">
    <property type="term" value="P:phosphorelay signal transduction system"/>
    <property type="evidence" value="ECO:0007669"/>
    <property type="project" value="InterPro"/>
</dbReference>
<dbReference type="PANTHER" id="PTHR35807:SF1">
    <property type="entry name" value="TRANSCRIPTIONAL REGULATOR REDD"/>
    <property type="match status" value="1"/>
</dbReference>
<dbReference type="RefSeq" id="WP_257925712.1">
    <property type="nucleotide sequence ID" value="NZ_JAMXQV010000030.1"/>
</dbReference>
<evidence type="ECO:0000259" key="8">
    <source>
        <dbReference type="PROSITE" id="PS51755"/>
    </source>
</evidence>
<dbReference type="InterPro" id="IPR019734">
    <property type="entry name" value="TPR_rpt"/>
</dbReference>
<dbReference type="InterPro" id="IPR001867">
    <property type="entry name" value="OmpR/PhoB-type_DNA-bd"/>
</dbReference>